<evidence type="ECO:0000313" key="1">
    <source>
        <dbReference type="EMBL" id="KIO46307.1"/>
    </source>
</evidence>
<dbReference type="EMBL" id="JPIT01000016">
    <property type="protein sequence ID" value="KIO46307.1"/>
    <property type="molecule type" value="Genomic_DNA"/>
</dbReference>
<dbReference type="PIRSF" id="PIRSF005357">
    <property type="entry name" value="UCP005357"/>
    <property type="match status" value="1"/>
</dbReference>
<dbReference type="PANTHER" id="PTHR39662:SF1">
    <property type="entry name" value="DUF354 DOMAIN-CONTAINING PROTEIN"/>
    <property type="match status" value="1"/>
</dbReference>
<name>A0AB34R8Z1_9PORP</name>
<dbReference type="Proteomes" id="UP000031937">
    <property type="component" value="Unassembled WGS sequence"/>
</dbReference>
<accession>A0AB34R8Z1</accession>
<sequence>MRILIDIGHPAHVHLFSPFASEMKLKGHEILFTCREKEHEKTLLQAYGNNYVCLGKHYSTKIGKVWGLLRFDMQLLLVAWRFKPDLFLSAGSFYAAHVAYLMCKPHLSFEDTFNYEQVRLYEPFTKVIFTSDYRHPCVSKKEIHYSGYHELAYLHPKRFTPNGSILEELGVVGNEKYVIVRLVSWKATHDVGHKGIFYENKLKAIEEFSKFAKVFISSEAELPEELRKYQIKIEPHRMHDALAFASLIFGESSTMSEEAVMLGTPAVYLLTKSTFYTRHLEEDYGLMFNYSESEEDQIKAIAKGVELLQMKNVKERWKEKRDKMLADKIDVTAFLVWFVENWPDSFKIMKKDPDYQNRFK</sequence>
<reference evidence="1 2" key="1">
    <citation type="submission" date="2014-07" db="EMBL/GenBank/DDBJ databases">
        <title>Porphyromonadaceae bacterium OUH 334697 = ATCC BAA-2682 = DSM 28341 draft genome.</title>
        <authorList>
            <person name="Sydenham T.V."/>
            <person name="Hasman H."/>
            <person name="Justesen U.S."/>
        </authorList>
    </citation>
    <scope>NUCLEOTIDE SEQUENCE [LARGE SCALE GENOMIC DNA]</scope>
    <source>
        <strain evidence="1 2">OUH 334697</strain>
    </source>
</reference>
<dbReference type="SUPFAM" id="SSF53756">
    <property type="entry name" value="UDP-Glycosyltransferase/glycogen phosphorylase"/>
    <property type="match status" value="1"/>
</dbReference>
<organism evidence="1 2">
    <name type="scientific">Sanguibacteroides justesenii</name>
    <dbReference type="NCBI Taxonomy" id="1547597"/>
    <lineage>
        <taxon>Bacteria</taxon>
        <taxon>Pseudomonadati</taxon>
        <taxon>Bacteroidota</taxon>
        <taxon>Bacteroidia</taxon>
        <taxon>Bacteroidales</taxon>
        <taxon>Porphyromonadaceae</taxon>
        <taxon>Sanguibacteroides</taxon>
    </lineage>
</organism>
<proteinExistence type="predicted"/>
<evidence type="ECO:0000313" key="2">
    <source>
        <dbReference type="Proteomes" id="UP000031937"/>
    </source>
</evidence>
<gene>
    <name evidence="1" type="ORF">IE90_05810</name>
</gene>
<dbReference type="PANTHER" id="PTHR39662">
    <property type="entry name" value="DUF354 DOMAIN-CONTAINING PROTEIN-RELATED"/>
    <property type="match status" value="1"/>
</dbReference>
<protein>
    <recommendedName>
        <fullName evidence="3">DUF354 domain-containing protein</fullName>
    </recommendedName>
</protein>
<comment type="caution">
    <text evidence="1">The sequence shown here is derived from an EMBL/GenBank/DDBJ whole genome shotgun (WGS) entry which is preliminary data.</text>
</comment>
<dbReference type="RefSeq" id="WP_041502912.1">
    <property type="nucleotide sequence ID" value="NZ_JPIT01000016.1"/>
</dbReference>
<dbReference type="InterPro" id="IPR007152">
    <property type="entry name" value="DUF354"/>
</dbReference>
<evidence type="ECO:0008006" key="3">
    <source>
        <dbReference type="Google" id="ProtNLM"/>
    </source>
</evidence>
<dbReference type="Pfam" id="PF04007">
    <property type="entry name" value="DUF354"/>
    <property type="match status" value="1"/>
</dbReference>
<dbReference type="AlphaFoldDB" id="A0AB34R8Z1"/>